<dbReference type="EMBL" id="JAPDGR010000239">
    <property type="protein sequence ID" value="KAJ2992963.1"/>
    <property type="molecule type" value="Genomic_DNA"/>
</dbReference>
<name>A0ACC1PK93_9PEZI</name>
<dbReference type="Proteomes" id="UP001143856">
    <property type="component" value="Unassembled WGS sequence"/>
</dbReference>
<evidence type="ECO:0000313" key="2">
    <source>
        <dbReference type="Proteomes" id="UP001143856"/>
    </source>
</evidence>
<comment type="caution">
    <text evidence="1">The sequence shown here is derived from an EMBL/GenBank/DDBJ whole genome shotgun (WGS) entry which is preliminary data.</text>
</comment>
<organism evidence="1 2">
    <name type="scientific">Xylaria curta</name>
    <dbReference type="NCBI Taxonomy" id="42375"/>
    <lineage>
        <taxon>Eukaryota</taxon>
        <taxon>Fungi</taxon>
        <taxon>Dikarya</taxon>
        <taxon>Ascomycota</taxon>
        <taxon>Pezizomycotina</taxon>
        <taxon>Sordariomycetes</taxon>
        <taxon>Xylariomycetidae</taxon>
        <taxon>Xylariales</taxon>
        <taxon>Xylariaceae</taxon>
        <taxon>Xylaria</taxon>
    </lineage>
</organism>
<sequence>MGDFTDAQFVKLLSSEDDQDSDGAPHSRVFQVIMKKKRYAVKIFKFVPLEVIRPFMPTKQHLIDDVVVREQIDPFFAECRAFGRLAKDGKDNELAVRCYGYVFLSEEVERRIEEEFGIRDWNRPTGHNKEPLRAIVKDYIRYVSFDNPKPHAKMRRNLAQLNKMGIYNMDIRKENYLGGRLFDFSTAITTPHLSFWTELRPVEMIKEDMDFDLGCFDYMIETANAEKSKNDLMNTNRWENLRSRSVKETPRKG</sequence>
<proteinExistence type="predicted"/>
<reference evidence="1" key="1">
    <citation type="submission" date="2022-10" db="EMBL/GenBank/DDBJ databases">
        <title>Genome Sequence of Xylaria curta.</title>
        <authorList>
            <person name="Buettner E."/>
        </authorList>
    </citation>
    <scope>NUCLEOTIDE SEQUENCE</scope>
    <source>
        <strain evidence="1">Babe10</strain>
    </source>
</reference>
<protein>
    <submittedName>
        <fullName evidence="1">Uncharacterized protein</fullName>
    </submittedName>
</protein>
<keyword evidence="2" id="KW-1185">Reference proteome</keyword>
<accession>A0ACC1PK93</accession>
<gene>
    <name evidence="1" type="ORF">NUW58_g1994</name>
</gene>
<evidence type="ECO:0000313" key="1">
    <source>
        <dbReference type="EMBL" id="KAJ2992963.1"/>
    </source>
</evidence>